<dbReference type="RefSeq" id="XP_066662614.1">
    <property type="nucleotide sequence ID" value="XM_066816922.1"/>
</dbReference>
<name>A0ABR1V3U6_9PEZI</name>
<feature type="compositionally biased region" description="Basic residues" evidence="1">
    <location>
        <begin position="1"/>
        <end position="11"/>
    </location>
</feature>
<organism evidence="2 3">
    <name type="scientific">Apiospora hydei</name>
    <dbReference type="NCBI Taxonomy" id="1337664"/>
    <lineage>
        <taxon>Eukaryota</taxon>
        <taxon>Fungi</taxon>
        <taxon>Dikarya</taxon>
        <taxon>Ascomycota</taxon>
        <taxon>Pezizomycotina</taxon>
        <taxon>Sordariomycetes</taxon>
        <taxon>Xylariomycetidae</taxon>
        <taxon>Amphisphaeriales</taxon>
        <taxon>Apiosporaceae</taxon>
        <taxon>Apiospora</taxon>
    </lineage>
</organism>
<keyword evidence="3" id="KW-1185">Reference proteome</keyword>
<evidence type="ECO:0000313" key="3">
    <source>
        <dbReference type="Proteomes" id="UP001433268"/>
    </source>
</evidence>
<dbReference type="Proteomes" id="UP001433268">
    <property type="component" value="Unassembled WGS sequence"/>
</dbReference>
<sequence length="239" mass="25095">MAAATTRRRSTKSMETGPRRMAVGDDQAPCLPGLCDGLAAVVEDLHHDGGAVDLVQPWVLDVIINAPVKKIWGGRQANHAAVHRPVDQRLDRGVGKRFLEQPGLVGVEGLAREQQQSHVRVGFARAQDPLGELGHGRHRGEDHAGLKLDNEAPVEVAGVEEVGHQVAGAHAAPGQALGELPAHAFQLAVAVEGDFRVRRGAYTRCFDDAIGLLGCEDLAVAAGVALPEGGVVDDGNAAE</sequence>
<reference evidence="2 3" key="1">
    <citation type="submission" date="2023-01" db="EMBL/GenBank/DDBJ databases">
        <title>Analysis of 21 Apiospora genomes using comparative genomics revels a genus with tremendous synthesis potential of carbohydrate active enzymes and secondary metabolites.</title>
        <authorList>
            <person name="Sorensen T."/>
        </authorList>
    </citation>
    <scope>NUCLEOTIDE SEQUENCE [LARGE SCALE GENOMIC DNA]</scope>
    <source>
        <strain evidence="2 3">CBS 114990</strain>
    </source>
</reference>
<evidence type="ECO:0000256" key="1">
    <source>
        <dbReference type="SAM" id="MobiDB-lite"/>
    </source>
</evidence>
<feature type="region of interest" description="Disordered" evidence="1">
    <location>
        <begin position="1"/>
        <end position="24"/>
    </location>
</feature>
<accession>A0ABR1V3U6</accession>
<dbReference type="GeneID" id="92049982"/>
<evidence type="ECO:0000313" key="2">
    <source>
        <dbReference type="EMBL" id="KAK8065861.1"/>
    </source>
</evidence>
<dbReference type="EMBL" id="JAQQWN010000009">
    <property type="protein sequence ID" value="KAK8065861.1"/>
    <property type="molecule type" value="Genomic_DNA"/>
</dbReference>
<gene>
    <name evidence="2" type="ORF">PG997_012608</name>
</gene>
<proteinExistence type="predicted"/>
<protein>
    <submittedName>
        <fullName evidence="2">Uncharacterized protein</fullName>
    </submittedName>
</protein>
<comment type="caution">
    <text evidence="2">The sequence shown here is derived from an EMBL/GenBank/DDBJ whole genome shotgun (WGS) entry which is preliminary data.</text>
</comment>